<reference evidence="3 4" key="1">
    <citation type="submission" date="2024-07" db="EMBL/GenBank/DDBJ databases">
        <title>Chromosome-level genome assembly of the water stick insect Ranatra chinensis (Heteroptera: Nepidae).</title>
        <authorList>
            <person name="Liu X."/>
        </authorList>
    </citation>
    <scope>NUCLEOTIDE SEQUENCE [LARGE SCALE GENOMIC DNA]</scope>
    <source>
        <strain evidence="3">Cailab_2021Rc</strain>
        <tissue evidence="3">Muscle</tissue>
    </source>
</reference>
<evidence type="ECO:0000313" key="4">
    <source>
        <dbReference type="Proteomes" id="UP001558652"/>
    </source>
</evidence>
<dbReference type="CDD" id="cd00190">
    <property type="entry name" value="Tryp_SPc"/>
    <property type="match status" value="1"/>
</dbReference>
<keyword evidence="4" id="KW-1185">Reference proteome</keyword>
<sequence>ELCKPLNSSSVDLECSFNSVSVPCNKALRPGTLVQAQCKHSYNLLSLSDGFDVTRCLANGELETPLFHCTPECGIVNHDSARPLINDGEVAKVGEYPWHVGIYRSGKNDQICGGTLLSPHIVLTAAHCVYSESKHKVLDPSNFLVAVGKYKRALDPPEPFQQVEQAREVILELGYRGSRTGYEQDIAIIDVKKHFILSNMVLPVCLDGGSLRAIPVGTKGTVVGWGKTEKKVSSEVLLVTHLPLIDYQTCNRDLPDNFIRFITSDKFCAGYINGTGVQEGDSGGGLTFQEFNKHYIHGVVSLKPKEVEKSYALFTNVTIHKSWILKTIRALKPHHPN</sequence>
<dbReference type="PROSITE" id="PS00134">
    <property type="entry name" value="TRYPSIN_HIS"/>
    <property type="match status" value="1"/>
</dbReference>
<dbReference type="PANTHER" id="PTHR24252:SF7">
    <property type="entry name" value="HYALIN"/>
    <property type="match status" value="1"/>
</dbReference>
<comment type="caution">
    <text evidence="3">The sequence shown here is derived from an EMBL/GenBank/DDBJ whole genome shotgun (WGS) entry which is preliminary data.</text>
</comment>
<evidence type="ECO:0000256" key="1">
    <source>
        <dbReference type="ARBA" id="ARBA00023157"/>
    </source>
</evidence>
<dbReference type="Proteomes" id="UP001558652">
    <property type="component" value="Unassembled WGS sequence"/>
</dbReference>
<name>A0ABD0YNT5_9HEMI</name>
<feature type="non-terminal residue" evidence="3">
    <location>
        <position position="1"/>
    </location>
</feature>
<dbReference type="InterPro" id="IPR009003">
    <property type="entry name" value="Peptidase_S1_PA"/>
</dbReference>
<protein>
    <recommendedName>
        <fullName evidence="2">Peptidase S1 domain-containing protein</fullName>
    </recommendedName>
</protein>
<proteinExistence type="predicted"/>
<dbReference type="EMBL" id="JBFDAA010000013">
    <property type="protein sequence ID" value="KAL1122803.1"/>
    <property type="molecule type" value="Genomic_DNA"/>
</dbReference>
<dbReference type="PANTHER" id="PTHR24252">
    <property type="entry name" value="ACROSIN-RELATED"/>
    <property type="match status" value="1"/>
</dbReference>
<accession>A0ABD0YNT5</accession>
<dbReference type="PRINTS" id="PR00722">
    <property type="entry name" value="CHYMOTRYPSIN"/>
</dbReference>
<dbReference type="PROSITE" id="PS50240">
    <property type="entry name" value="TRYPSIN_DOM"/>
    <property type="match status" value="1"/>
</dbReference>
<evidence type="ECO:0000259" key="2">
    <source>
        <dbReference type="PROSITE" id="PS50240"/>
    </source>
</evidence>
<dbReference type="Pfam" id="PF00089">
    <property type="entry name" value="Trypsin"/>
    <property type="match status" value="1"/>
</dbReference>
<organism evidence="3 4">
    <name type="scientific">Ranatra chinensis</name>
    <dbReference type="NCBI Taxonomy" id="642074"/>
    <lineage>
        <taxon>Eukaryota</taxon>
        <taxon>Metazoa</taxon>
        <taxon>Ecdysozoa</taxon>
        <taxon>Arthropoda</taxon>
        <taxon>Hexapoda</taxon>
        <taxon>Insecta</taxon>
        <taxon>Pterygota</taxon>
        <taxon>Neoptera</taxon>
        <taxon>Paraneoptera</taxon>
        <taxon>Hemiptera</taxon>
        <taxon>Heteroptera</taxon>
        <taxon>Panheteroptera</taxon>
        <taxon>Nepomorpha</taxon>
        <taxon>Nepidae</taxon>
        <taxon>Ranatrinae</taxon>
        <taxon>Ranatra</taxon>
    </lineage>
</organism>
<gene>
    <name evidence="3" type="ORF">AAG570_003129</name>
</gene>
<dbReference type="AlphaFoldDB" id="A0ABD0YNT5"/>
<dbReference type="InterPro" id="IPR001314">
    <property type="entry name" value="Peptidase_S1A"/>
</dbReference>
<keyword evidence="1" id="KW-1015">Disulfide bond</keyword>
<dbReference type="SUPFAM" id="SSF50494">
    <property type="entry name" value="Trypsin-like serine proteases"/>
    <property type="match status" value="1"/>
</dbReference>
<dbReference type="SMART" id="SM00020">
    <property type="entry name" value="Tryp_SPc"/>
    <property type="match status" value="1"/>
</dbReference>
<dbReference type="InterPro" id="IPR018114">
    <property type="entry name" value="TRYPSIN_HIS"/>
</dbReference>
<evidence type="ECO:0000313" key="3">
    <source>
        <dbReference type="EMBL" id="KAL1122803.1"/>
    </source>
</evidence>
<dbReference type="InterPro" id="IPR043504">
    <property type="entry name" value="Peptidase_S1_PA_chymotrypsin"/>
</dbReference>
<dbReference type="InterPro" id="IPR001254">
    <property type="entry name" value="Trypsin_dom"/>
</dbReference>
<dbReference type="Gene3D" id="2.40.10.10">
    <property type="entry name" value="Trypsin-like serine proteases"/>
    <property type="match status" value="3"/>
</dbReference>
<feature type="domain" description="Peptidase S1" evidence="2">
    <location>
        <begin position="85"/>
        <end position="329"/>
    </location>
</feature>